<dbReference type="SMART" id="SM00388">
    <property type="entry name" value="HisKA"/>
    <property type="match status" value="1"/>
</dbReference>
<feature type="transmembrane region" description="Helical" evidence="7">
    <location>
        <begin position="346"/>
        <end position="363"/>
    </location>
</feature>
<keyword evidence="4" id="KW-0808">Transferase</keyword>
<feature type="transmembrane region" description="Helical" evidence="7">
    <location>
        <begin position="157"/>
        <end position="179"/>
    </location>
</feature>
<dbReference type="InterPro" id="IPR005467">
    <property type="entry name" value="His_kinase_dom"/>
</dbReference>
<name>A0A9X8GWH4_9BURK</name>
<dbReference type="PANTHER" id="PTHR43047:SF72">
    <property type="entry name" value="OSMOSENSING HISTIDINE PROTEIN KINASE SLN1"/>
    <property type="match status" value="1"/>
</dbReference>
<evidence type="ECO:0000256" key="2">
    <source>
        <dbReference type="ARBA" id="ARBA00012438"/>
    </source>
</evidence>
<evidence type="ECO:0000256" key="5">
    <source>
        <dbReference type="ARBA" id="ARBA00022777"/>
    </source>
</evidence>
<dbReference type="AlphaFoldDB" id="A0A9X8GWH4"/>
<dbReference type="SUPFAM" id="SSF55874">
    <property type="entry name" value="ATPase domain of HSP90 chaperone/DNA topoisomerase II/histidine kinase"/>
    <property type="match status" value="1"/>
</dbReference>
<dbReference type="InterPro" id="IPR004358">
    <property type="entry name" value="Sig_transdc_His_kin-like_C"/>
</dbReference>
<dbReference type="EMBL" id="QXMN01000006">
    <property type="protein sequence ID" value="RIX82859.1"/>
    <property type="molecule type" value="Genomic_DNA"/>
</dbReference>
<evidence type="ECO:0000256" key="7">
    <source>
        <dbReference type="SAM" id="Phobius"/>
    </source>
</evidence>
<sequence>MDIAQAVEVLEDPTARLAASDAATLASGGAGGFQPATPDRLMRGFSPSAIWLRLSLVNDTPEIRQARLGLNVTWLRHVDFHVLRTRDGQPVWTHTSAGVSDAMDATHRHDRIPQVAIHLQPGESAQVLVRVRSTGQLKLVLELHTDRAWQHIERNHALLSGLLIGGLLAFAVYSAALWCISRAPMLAYQAGSFAMVALYEATYRGYARIALWPNSTDWSFRAHNVTVAAAAICLLLYFRERSRGSPVHVPGRPLLVVLGNLEVVILLGVLFSSASAYGTFALIGTINAPLIVLTLTVCTYLYQRRSGPGGRLSLLVMLVICAGSLLRMSALTFAEHSASDFDHYALALPGMLVGAFAITAWSSQQTRQRNAARQTLLLWQAREQHRLEEEVLRKTRALSEALDQAERRAREQKELLAYISHDLRAPVSTILGNLKLMQARSDAPQHTRLAAIERSAGYQLELIDDLVYYAKGELAPLAVETQPVHLRTLVDNIAQYADALAQRQNNTFTLQVDGELPAVVRLDGKRLQQVALNLLANAAKFTRDGAIGLWLQARPIDDAWQLHFEVTDSGTGIDGETLARMTRLLADNAPAVGGGLGLLIAHRIVQRMGGQLSVHSVDGTGTRVAFCLSVEQVHAPSGTTP</sequence>
<keyword evidence="6" id="KW-0175">Coiled coil</keyword>
<evidence type="ECO:0000256" key="4">
    <source>
        <dbReference type="ARBA" id="ARBA00022679"/>
    </source>
</evidence>
<dbReference type="Gene3D" id="2.60.40.2380">
    <property type="match status" value="1"/>
</dbReference>
<keyword evidence="10" id="KW-1185">Reference proteome</keyword>
<dbReference type="Gene3D" id="3.30.565.10">
    <property type="entry name" value="Histidine kinase-like ATPase, C-terminal domain"/>
    <property type="match status" value="1"/>
</dbReference>
<keyword evidence="7" id="KW-0472">Membrane</keyword>
<feature type="transmembrane region" description="Helical" evidence="7">
    <location>
        <begin position="218"/>
        <end position="238"/>
    </location>
</feature>
<feature type="non-terminal residue" evidence="9">
    <location>
        <position position="641"/>
    </location>
</feature>
<reference evidence="9 10" key="1">
    <citation type="submission" date="2018-09" db="EMBL/GenBank/DDBJ databases">
        <title>Acidovorax cavernicola nov. sp. isolated from Gruta de las Maravillas (Aracena, Spain).</title>
        <authorList>
            <person name="Jurado V."/>
            <person name="Gutierrez-Patricio S."/>
            <person name="Gonzalez-Pimentel J.L."/>
            <person name="Miller A.Z."/>
            <person name="Laiz L."/>
            <person name="Saiz-Jimenez C."/>
        </authorList>
    </citation>
    <scope>NUCLEOTIDE SEQUENCE [LARGE SCALE GENOMIC DNA]</scope>
    <source>
        <strain evidence="9 10">1011MAR4D40.2</strain>
    </source>
</reference>
<dbReference type="Proteomes" id="UP000265619">
    <property type="component" value="Unassembled WGS sequence"/>
</dbReference>
<dbReference type="Pfam" id="PF07696">
    <property type="entry name" value="7TMR-DISMED2"/>
    <property type="match status" value="1"/>
</dbReference>
<evidence type="ECO:0000256" key="3">
    <source>
        <dbReference type="ARBA" id="ARBA00022553"/>
    </source>
</evidence>
<comment type="catalytic activity">
    <reaction evidence="1">
        <text>ATP + protein L-histidine = ADP + protein N-phospho-L-histidine.</text>
        <dbReference type="EC" id="2.7.13.3"/>
    </reaction>
</comment>
<dbReference type="InterPro" id="IPR036097">
    <property type="entry name" value="HisK_dim/P_sf"/>
</dbReference>
<dbReference type="SMART" id="SM00387">
    <property type="entry name" value="HATPase_c"/>
    <property type="match status" value="1"/>
</dbReference>
<gene>
    <name evidence="9" type="ORF">D3H34_08430</name>
</gene>
<dbReference type="SUPFAM" id="SSF47384">
    <property type="entry name" value="Homodimeric domain of signal transducing histidine kinase"/>
    <property type="match status" value="1"/>
</dbReference>
<dbReference type="InterPro" id="IPR011622">
    <property type="entry name" value="7TMR_DISM_rcpt_extracell_dom2"/>
</dbReference>
<feature type="transmembrane region" description="Helical" evidence="7">
    <location>
        <begin position="314"/>
        <end position="334"/>
    </location>
</feature>
<evidence type="ECO:0000256" key="1">
    <source>
        <dbReference type="ARBA" id="ARBA00000085"/>
    </source>
</evidence>
<feature type="transmembrane region" description="Helical" evidence="7">
    <location>
        <begin position="254"/>
        <end position="274"/>
    </location>
</feature>
<dbReference type="InterPro" id="IPR003661">
    <property type="entry name" value="HisK_dim/P_dom"/>
</dbReference>
<dbReference type="Gene3D" id="1.10.287.130">
    <property type="match status" value="1"/>
</dbReference>
<dbReference type="PROSITE" id="PS50109">
    <property type="entry name" value="HIS_KIN"/>
    <property type="match status" value="1"/>
</dbReference>
<organism evidence="9 10">
    <name type="scientific">Acidovorax cavernicola</name>
    <dbReference type="NCBI Taxonomy" id="1675792"/>
    <lineage>
        <taxon>Bacteria</taxon>
        <taxon>Pseudomonadati</taxon>
        <taxon>Pseudomonadota</taxon>
        <taxon>Betaproteobacteria</taxon>
        <taxon>Burkholderiales</taxon>
        <taxon>Comamonadaceae</taxon>
        <taxon>Acidovorax</taxon>
    </lineage>
</organism>
<keyword evidence="5 9" id="KW-0418">Kinase</keyword>
<dbReference type="GO" id="GO:0005886">
    <property type="term" value="C:plasma membrane"/>
    <property type="evidence" value="ECO:0007669"/>
    <property type="project" value="TreeGrafter"/>
</dbReference>
<evidence type="ECO:0000259" key="8">
    <source>
        <dbReference type="PROSITE" id="PS50109"/>
    </source>
</evidence>
<dbReference type="PRINTS" id="PR00344">
    <property type="entry name" value="BCTRLSENSOR"/>
</dbReference>
<feature type="coiled-coil region" evidence="6">
    <location>
        <begin position="388"/>
        <end position="415"/>
    </location>
</feature>
<protein>
    <recommendedName>
        <fullName evidence="2">histidine kinase</fullName>
        <ecNumber evidence="2">2.7.13.3</ecNumber>
    </recommendedName>
</protein>
<evidence type="ECO:0000313" key="10">
    <source>
        <dbReference type="Proteomes" id="UP000265619"/>
    </source>
</evidence>
<keyword evidence="7" id="KW-0812">Transmembrane</keyword>
<keyword evidence="3" id="KW-0597">Phosphoprotein</keyword>
<dbReference type="InterPro" id="IPR011623">
    <property type="entry name" value="7TMR_DISM_rcpt_extracell_dom1"/>
</dbReference>
<feature type="domain" description="Histidine kinase" evidence="8">
    <location>
        <begin position="418"/>
        <end position="632"/>
    </location>
</feature>
<dbReference type="GO" id="GO:0000155">
    <property type="term" value="F:phosphorelay sensor kinase activity"/>
    <property type="evidence" value="ECO:0007669"/>
    <property type="project" value="InterPro"/>
</dbReference>
<dbReference type="CDD" id="cd00082">
    <property type="entry name" value="HisKA"/>
    <property type="match status" value="1"/>
</dbReference>
<dbReference type="InterPro" id="IPR003594">
    <property type="entry name" value="HATPase_dom"/>
</dbReference>
<dbReference type="Pfam" id="PF02518">
    <property type="entry name" value="HATPase_c"/>
    <property type="match status" value="1"/>
</dbReference>
<keyword evidence="7" id="KW-1133">Transmembrane helix</keyword>
<evidence type="ECO:0000256" key="6">
    <source>
        <dbReference type="SAM" id="Coils"/>
    </source>
</evidence>
<dbReference type="InterPro" id="IPR036890">
    <property type="entry name" value="HATPase_C_sf"/>
</dbReference>
<accession>A0A9X8GWH4</accession>
<dbReference type="EC" id="2.7.13.3" evidence="2"/>
<comment type="caution">
    <text evidence="9">The sequence shown here is derived from an EMBL/GenBank/DDBJ whole genome shotgun (WGS) entry which is preliminary data.</text>
</comment>
<evidence type="ECO:0000313" key="9">
    <source>
        <dbReference type="EMBL" id="RIX82859.1"/>
    </source>
</evidence>
<dbReference type="PANTHER" id="PTHR43047">
    <property type="entry name" value="TWO-COMPONENT HISTIDINE PROTEIN KINASE"/>
    <property type="match status" value="1"/>
</dbReference>
<dbReference type="GO" id="GO:0009927">
    <property type="term" value="F:histidine phosphotransfer kinase activity"/>
    <property type="evidence" value="ECO:0007669"/>
    <property type="project" value="TreeGrafter"/>
</dbReference>
<dbReference type="Pfam" id="PF07695">
    <property type="entry name" value="7TMR-DISM_7TM"/>
    <property type="match status" value="1"/>
</dbReference>
<dbReference type="Pfam" id="PF00512">
    <property type="entry name" value="HisKA"/>
    <property type="match status" value="1"/>
</dbReference>
<proteinExistence type="predicted"/>
<feature type="transmembrane region" description="Helical" evidence="7">
    <location>
        <begin position="280"/>
        <end position="302"/>
    </location>
</feature>